<dbReference type="Proteomes" id="UP001596157">
    <property type="component" value="Unassembled WGS sequence"/>
</dbReference>
<dbReference type="PANTHER" id="PTHR43441">
    <property type="entry name" value="RIBOSOMAL-PROTEIN-SERINE ACETYLTRANSFERASE"/>
    <property type="match status" value="1"/>
</dbReference>
<dbReference type="Gene3D" id="3.40.630.30">
    <property type="match status" value="1"/>
</dbReference>
<sequence>MPVLTEPALPPGALSGRAQPTLPQPCGLVLRPWRADDAAAVKDAFDCPQIQRWHVRRMDSLDEAAVWAEAWSLRWRAEADASWAVVGGDDELLGQVGLRSVDLVEGSASLSYWTAPRARGAGAAARATRALLRWSLQDLGLHRVFAEHSTANPASCRTAVRAGLRPEGTRRGAALHADGWHDMHVHSRLRTDAWV</sequence>
<name>A0ABW0EV51_9PSEU</name>
<dbReference type="EMBL" id="JBHSKF010000012">
    <property type="protein sequence ID" value="MFC5289776.1"/>
    <property type="molecule type" value="Genomic_DNA"/>
</dbReference>
<evidence type="ECO:0000313" key="2">
    <source>
        <dbReference type="EMBL" id="MFC5289776.1"/>
    </source>
</evidence>
<dbReference type="PROSITE" id="PS51186">
    <property type="entry name" value="GNAT"/>
    <property type="match status" value="1"/>
</dbReference>
<dbReference type="Pfam" id="PF13302">
    <property type="entry name" value="Acetyltransf_3"/>
    <property type="match status" value="1"/>
</dbReference>
<evidence type="ECO:0000313" key="3">
    <source>
        <dbReference type="Proteomes" id="UP001596157"/>
    </source>
</evidence>
<dbReference type="InterPro" id="IPR000182">
    <property type="entry name" value="GNAT_dom"/>
</dbReference>
<dbReference type="RefSeq" id="WP_378249628.1">
    <property type="nucleotide sequence ID" value="NZ_JBHSKF010000012.1"/>
</dbReference>
<dbReference type="PANTHER" id="PTHR43441:SF10">
    <property type="entry name" value="ACETYLTRANSFERASE"/>
    <property type="match status" value="1"/>
</dbReference>
<comment type="caution">
    <text evidence="2">The sequence shown here is derived from an EMBL/GenBank/DDBJ whole genome shotgun (WGS) entry which is preliminary data.</text>
</comment>
<proteinExistence type="predicted"/>
<keyword evidence="2" id="KW-0808">Transferase</keyword>
<feature type="domain" description="N-acetyltransferase" evidence="1">
    <location>
        <begin position="28"/>
        <end position="192"/>
    </location>
</feature>
<dbReference type="InterPro" id="IPR051908">
    <property type="entry name" value="Ribosomal_N-acetyltransferase"/>
</dbReference>
<reference evidence="3" key="1">
    <citation type="journal article" date="2019" name="Int. J. Syst. Evol. Microbiol.">
        <title>The Global Catalogue of Microorganisms (GCM) 10K type strain sequencing project: providing services to taxonomists for standard genome sequencing and annotation.</title>
        <authorList>
            <consortium name="The Broad Institute Genomics Platform"/>
            <consortium name="The Broad Institute Genome Sequencing Center for Infectious Disease"/>
            <person name="Wu L."/>
            <person name="Ma J."/>
        </authorList>
    </citation>
    <scope>NUCLEOTIDE SEQUENCE [LARGE SCALE GENOMIC DNA]</scope>
    <source>
        <strain evidence="3">CCUG 59778</strain>
    </source>
</reference>
<dbReference type="InterPro" id="IPR016181">
    <property type="entry name" value="Acyl_CoA_acyltransferase"/>
</dbReference>
<organism evidence="2 3">
    <name type="scientific">Actinokineospora guangxiensis</name>
    <dbReference type="NCBI Taxonomy" id="1490288"/>
    <lineage>
        <taxon>Bacteria</taxon>
        <taxon>Bacillati</taxon>
        <taxon>Actinomycetota</taxon>
        <taxon>Actinomycetes</taxon>
        <taxon>Pseudonocardiales</taxon>
        <taxon>Pseudonocardiaceae</taxon>
        <taxon>Actinokineospora</taxon>
    </lineage>
</organism>
<accession>A0ABW0EV51</accession>
<evidence type="ECO:0000259" key="1">
    <source>
        <dbReference type="PROSITE" id="PS51186"/>
    </source>
</evidence>
<protein>
    <submittedName>
        <fullName evidence="2">GNAT family N-acetyltransferase</fullName>
        <ecNumber evidence="2">2.3.-.-</ecNumber>
    </submittedName>
</protein>
<gene>
    <name evidence="2" type="ORF">ACFPM7_22210</name>
</gene>
<dbReference type="EC" id="2.3.-.-" evidence="2"/>
<keyword evidence="3" id="KW-1185">Reference proteome</keyword>
<dbReference type="SUPFAM" id="SSF55729">
    <property type="entry name" value="Acyl-CoA N-acyltransferases (Nat)"/>
    <property type="match status" value="1"/>
</dbReference>
<keyword evidence="2" id="KW-0012">Acyltransferase</keyword>
<dbReference type="GO" id="GO:0016746">
    <property type="term" value="F:acyltransferase activity"/>
    <property type="evidence" value="ECO:0007669"/>
    <property type="project" value="UniProtKB-KW"/>
</dbReference>